<dbReference type="InterPro" id="IPR036866">
    <property type="entry name" value="RibonucZ/Hydroxyglut_hydro"/>
</dbReference>
<dbReference type="Pfam" id="PF00355">
    <property type="entry name" value="Rieske"/>
    <property type="match status" value="1"/>
</dbReference>
<dbReference type="AlphaFoldDB" id="A0A1H8L052"/>
<evidence type="ECO:0000256" key="2">
    <source>
        <dbReference type="ARBA" id="ARBA00022723"/>
    </source>
</evidence>
<evidence type="ECO:0000313" key="7">
    <source>
        <dbReference type="EMBL" id="SEN98523.1"/>
    </source>
</evidence>
<dbReference type="GO" id="GO:0016705">
    <property type="term" value="F:oxidoreductase activity, acting on paired donors, with incorporation or reduction of molecular oxygen"/>
    <property type="evidence" value="ECO:0007669"/>
    <property type="project" value="UniProtKB-ARBA"/>
</dbReference>
<dbReference type="Proteomes" id="UP000181951">
    <property type="component" value="Unassembled WGS sequence"/>
</dbReference>
<evidence type="ECO:0000256" key="4">
    <source>
        <dbReference type="ARBA" id="ARBA00023014"/>
    </source>
</evidence>
<protein>
    <submittedName>
        <fullName evidence="7">UDP-MurNAc hydroxylase</fullName>
    </submittedName>
</protein>
<name>A0A1H8L052_9ACTN</name>
<organism evidence="7 8">
    <name type="scientific">Actinacidiphila rubida</name>
    <dbReference type="NCBI Taxonomy" id="310780"/>
    <lineage>
        <taxon>Bacteria</taxon>
        <taxon>Bacillati</taxon>
        <taxon>Actinomycetota</taxon>
        <taxon>Actinomycetes</taxon>
        <taxon>Kitasatosporales</taxon>
        <taxon>Streptomycetaceae</taxon>
        <taxon>Actinacidiphila</taxon>
    </lineage>
</organism>
<feature type="domain" description="Rieske" evidence="6">
    <location>
        <begin position="460"/>
        <end position="499"/>
    </location>
</feature>
<keyword evidence="1" id="KW-0001">2Fe-2S</keyword>
<keyword evidence="8" id="KW-1185">Reference proteome</keyword>
<dbReference type="InterPro" id="IPR057330">
    <property type="entry name" value="SCP2_Rv3818"/>
</dbReference>
<dbReference type="SUPFAM" id="SSF50022">
    <property type="entry name" value="ISP domain"/>
    <property type="match status" value="1"/>
</dbReference>
<feature type="region of interest" description="Disordered" evidence="5">
    <location>
        <begin position="502"/>
        <end position="549"/>
    </location>
</feature>
<dbReference type="EMBL" id="FODD01000014">
    <property type="protein sequence ID" value="SEN98523.1"/>
    <property type="molecule type" value="Genomic_DNA"/>
</dbReference>
<dbReference type="Pfam" id="PF25451">
    <property type="entry name" value="SCP2_Rv3818"/>
    <property type="match status" value="1"/>
</dbReference>
<evidence type="ECO:0000256" key="1">
    <source>
        <dbReference type="ARBA" id="ARBA00022714"/>
    </source>
</evidence>
<evidence type="ECO:0000313" key="8">
    <source>
        <dbReference type="Proteomes" id="UP000181951"/>
    </source>
</evidence>
<keyword evidence="4" id="KW-0411">Iron-sulfur</keyword>
<evidence type="ECO:0000256" key="3">
    <source>
        <dbReference type="ARBA" id="ARBA00023004"/>
    </source>
</evidence>
<dbReference type="GO" id="GO:0046872">
    <property type="term" value="F:metal ion binding"/>
    <property type="evidence" value="ECO:0007669"/>
    <property type="project" value="UniProtKB-KW"/>
</dbReference>
<dbReference type="STRING" id="310780.SAMN05216267_1014183"/>
<evidence type="ECO:0000259" key="6">
    <source>
        <dbReference type="PROSITE" id="PS51296"/>
    </source>
</evidence>
<gene>
    <name evidence="7" type="ORF">SAMN05216267_1014183</name>
</gene>
<dbReference type="Gene3D" id="3.60.15.10">
    <property type="entry name" value="Ribonuclease Z/Hydroxyacylglutathione hydrolase-like"/>
    <property type="match status" value="1"/>
</dbReference>
<dbReference type="GO" id="GO:0004497">
    <property type="term" value="F:monooxygenase activity"/>
    <property type="evidence" value="ECO:0007669"/>
    <property type="project" value="UniProtKB-ARBA"/>
</dbReference>
<dbReference type="OrthoDB" id="6988582at2"/>
<dbReference type="Gene3D" id="2.102.10.10">
    <property type="entry name" value="Rieske [2Fe-2S] iron-sulphur domain"/>
    <property type="match status" value="1"/>
</dbReference>
<accession>A0A1H8L052</accession>
<dbReference type="Pfam" id="PF13483">
    <property type="entry name" value="Lactamase_B_3"/>
    <property type="match status" value="1"/>
</dbReference>
<dbReference type="InterPro" id="IPR036922">
    <property type="entry name" value="Rieske_2Fe-2S_sf"/>
</dbReference>
<keyword evidence="3" id="KW-0408">Iron</keyword>
<dbReference type="GO" id="GO:0051537">
    <property type="term" value="F:2 iron, 2 sulfur cluster binding"/>
    <property type="evidence" value="ECO:0007669"/>
    <property type="project" value="UniProtKB-KW"/>
</dbReference>
<evidence type="ECO:0000256" key="5">
    <source>
        <dbReference type="SAM" id="MobiDB-lite"/>
    </source>
</evidence>
<keyword evidence="2" id="KW-0479">Metal-binding</keyword>
<reference evidence="7 8" key="1">
    <citation type="submission" date="2016-10" db="EMBL/GenBank/DDBJ databases">
        <authorList>
            <person name="de Groot N.N."/>
        </authorList>
    </citation>
    <scope>NUCLEOTIDE SEQUENCE [LARGE SCALE GENOMIC DNA]</scope>
    <source>
        <strain evidence="7 8">CGMCC 4.2026</strain>
    </source>
</reference>
<dbReference type="PROSITE" id="PS51296">
    <property type="entry name" value="RIESKE"/>
    <property type="match status" value="1"/>
</dbReference>
<sequence>MRITGLGHAGLFIETAGGSVLCDPWVSPAFFGSWFPFPDNSDLDWDGYGRSADYLYVSHLHRDHFDPVVLRRHVRKEATVLLPDFPTDELECELRALGFTRFLRTRSGVPVERDGLRMMVTALTGPGDGPIGDSALSLDDGETVLLNQNDAHPLDTAAIREFGGVHAHFMQFSGAIWWPMVYRLPHAARRQFAERKRRGQFERAVRYIDALQGAHVFPNSGPPCFLDEELFHLNGTGEDGASIFTDQQEFLSALAEQRPDVPAHMWLPGSVAKVRKSDCEVVHRYNSHEITYLFDHKPQYLRAYARRRQPELAAERDSRAPSLRGDELLAALKDWWEPLLARANRICEGVGGPLRLDVDDTSLVVDFPARQVRLWDGERCRYTLSVPGDLVATNIAARENDWSNSLLLSLRFSAERVGPYNEFVYTFLKCLSEERIDYVENYYASADDDVDDVVIDDWQVQRRCPHLRADLTDFGTIEDGVLTCNLHGWMFDLPSGQCLTSDGHDIRASRTADPTSDPAPSEQGAGREGALTGSPQGERSRRPGRPSRR</sequence>
<dbReference type="SUPFAM" id="SSF56281">
    <property type="entry name" value="Metallo-hydrolase/oxidoreductase"/>
    <property type="match status" value="1"/>
</dbReference>
<proteinExistence type="predicted"/>
<dbReference type="InterPro" id="IPR017941">
    <property type="entry name" value="Rieske_2Fe-2S"/>
</dbReference>